<reference evidence="8 9" key="1">
    <citation type="journal article" date="2017" name="Environ. Microbiol.">
        <title>Decay of the glycolytic pathway and adaptation to intranuclear parasitism within Enterocytozoonidae microsporidia.</title>
        <authorList>
            <person name="Wiredu Boakye D."/>
            <person name="Jaroenlak P."/>
            <person name="Prachumwat A."/>
            <person name="Williams T.A."/>
            <person name="Bateman K.S."/>
            <person name="Itsathitphaisarn O."/>
            <person name="Sritunyalucksana K."/>
            <person name="Paszkiewicz K.H."/>
            <person name="Moore K.A."/>
            <person name="Stentiford G.D."/>
            <person name="Williams B.A."/>
        </authorList>
    </citation>
    <scope>NUCLEOTIDE SEQUENCE [LARGE SCALE GENOMIC DNA]</scope>
    <source>
        <strain evidence="9">canceri</strain>
    </source>
</reference>
<dbReference type="SUPFAM" id="SSF56672">
    <property type="entry name" value="DNA/RNA polymerases"/>
    <property type="match status" value="1"/>
</dbReference>
<dbReference type="GO" id="GO:0015074">
    <property type="term" value="P:DNA integration"/>
    <property type="evidence" value="ECO:0007669"/>
    <property type="project" value="InterPro"/>
</dbReference>
<keyword evidence="6" id="KW-0695">RNA-directed DNA polymerase</keyword>
<dbReference type="GO" id="GO:0016787">
    <property type="term" value="F:hydrolase activity"/>
    <property type="evidence" value="ECO:0007669"/>
    <property type="project" value="UniProtKB-KW"/>
</dbReference>
<dbReference type="InterPro" id="IPR041373">
    <property type="entry name" value="RT_RNaseH"/>
</dbReference>
<dbReference type="SUPFAM" id="SSF53098">
    <property type="entry name" value="Ribonuclease H-like"/>
    <property type="match status" value="1"/>
</dbReference>
<dbReference type="InterPro" id="IPR043502">
    <property type="entry name" value="DNA/RNA_pol_sf"/>
</dbReference>
<comment type="caution">
    <text evidence="8">The sequence shown here is derived from an EMBL/GenBank/DDBJ whole genome shotgun (WGS) entry which is preliminary data.</text>
</comment>
<evidence type="ECO:0000256" key="5">
    <source>
        <dbReference type="ARBA" id="ARBA00022801"/>
    </source>
</evidence>
<dbReference type="GO" id="GO:0004519">
    <property type="term" value="F:endonuclease activity"/>
    <property type="evidence" value="ECO:0007669"/>
    <property type="project" value="UniProtKB-KW"/>
</dbReference>
<accession>A0A1X0QF15</accession>
<dbReference type="AlphaFoldDB" id="A0A1X0QF15"/>
<feature type="domain" description="Integrase catalytic" evidence="7">
    <location>
        <begin position="202"/>
        <end position="257"/>
    </location>
</feature>
<keyword evidence="3" id="KW-0540">Nuclease</keyword>
<name>A0A1X0QF15_9MICR</name>
<dbReference type="VEuPathDB" id="MicrosporidiaDB:HERIO_1208"/>
<dbReference type="Gene3D" id="3.30.420.10">
    <property type="entry name" value="Ribonuclease H-like superfamily/Ribonuclease H"/>
    <property type="match status" value="1"/>
</dbReference>
<gene>
    <name evidence="8" type="primary">TF26</name>
    <name evidence="8" type="ORF">A0H76_2556</name>
</gene>
<keyword evidence="4" id="KW-0255">Endonuclease</keyword>
<dbReference type="InterPro" id="IPR050951">
    <property type="entry name" value="Retrovirus_Pol_polyprotein"/>
</dbReference>
<dbReference type="PANTHER" id="PTHR37984:SF5">
    <property type="entry name" value="PROTEIN NYNRIN-LIKE"/>
    <property type="match status" value="1"/>
</dbReference>
<dbReference type="Gene3D" id="1.10.340.70">
    <property type="match status" value="1"/>
</dbReference>
<keyword evidence="5" id="KW-0378">Hydrolase</keyword>
<dbReference type="PROSITE" id="PS50994">
    <property type="entry name" value="INTEGRASE"/>
    <property type="match status" value="1"/>
</dbReference>
<evidence type="ECO:0000259" key="7">
    <source>
        <dbReference type="PROSITE" id="PS50994"/>
    </source>
</evidence>
<dbReference type="Pfam" id="PF17917">
    <property type="entry name" value="RT_RNaseH"/>
    <property type="match status" value="1"/>
</dbReference>
<dbReference type="GO" id="GO:0003676">
    <property type="term" value="F:nucleic acid binding"/>
    <property type="evidence" value="ECO:0007669"/>
    <property type="project" value="InterPro"/>
</dbReference>
<dbReference type="PANTHER" id="PTHR37984">
    <property type="entry name" value="PROTEIN CBG26694"/>
    <property type="match status" value="1"/>
</dbReference>
<evidence type="ECO:0000256" key="1">
    <source>
        <dbReference type="ARBA" id="ARBA00022679"/>
    </source>
</evidence>
<dbReference type="EMBL" id="LTAI01000715">
    <property type="protein sequence ID" value="ORD98408.1"/>
    <property type="molecule type" value="Genomic_DNA"/>
</dbReference>
<evidence type="ECO:0000256" key="2">
    <source>
        <dbReference type="ARBA" id="ARBA00022695"/>
    </source>
</evidence>
<dbReference type="Proteomes" id="UP000192501">
    <property type="component" value="Unassembled WGS sequence"/>
</dbReference>
<protein>
    <submittedName>
        <fullName evidence="8">TF26</fullName>
    </submittedName>
</protein>
<evidence type="ECO:0000256" key="6">
    <source>
        <dbReference type="ARBA" id="ARBA00022918"/>
    </source>
</evidence>
<dbReference type="InterPro" id="IPR041588">
    <property type="entry name" value="Integrase_H2C2"/>
</dbReference>
<dbReference type="GO" id="GO:0005634">
    <property type="term" value="C:nucleus"/>
    <property type="evidence" value="ECO:0007669"/>
    <property type="project" value="UniProtKB-ARBA"/>
</dbReference>
<dbReference type="FunFam" id="3.10.20.370:FF:000001">
    <property type="entry name" value="Retrovirus-related Pol polyprotein from transposon 17.6-like protein"/>
    <property type="match status" value="1"/>
</dbReference>
<keyword evidence="2" id="KW-0548">Nucleotidyltransferase</keyword>
<dbReference type="Pfam" id="PF17921">
    <property type="entry name" value="Integrase_H2C2"/>
    <property type="match status" value="1"/>
</dbReference>
<dbReference type="GO" id="GO:0003964">
    <property type="term" value="F:RNA-directed DNA polymerase activity"/>
    <property type="evidence" value="ECO:0007669"/>
    <property type="project" value="UniProtKB-KW"/>
</dbReference>
<organism evidence="8 9">
    <name type="scientific">Hepatospora eriocheir</name>
    <dbReference type="NCBI Taxonomy" id="1081669"/>
    <lineage>
        <taxon>Eukaryota</taxon>
        <taxon>Fungi</taxon>
        <taxon>Fungi incertae sedis</taxon>
        <taxon>Microsporidia</taxon>
        <taxon>Hepatosporidae</taxon>
        <taxon>Hepatospora</taxon>
    </lineage>
</organism>
<dbReference type="VEuPathDB" id="MicrosporidiaDB:A0H76_2556"/>
<proteinExistence type="predicted"/>
<evidence type="ECO:0000256" key="3">
    <source>
        <dbReference type="ARBA" id="ARBA00022722"/>
    </source>
</evidence>
<evidence type="ECO:0000256" key="4">
    <source>
        <dbReference type="ARBA" id="ARBA00022759"/>
    </source>
</evidence>
<dbReference type="Gene3D" id="3.10.20.370">
    <property type="match status" value="1"/>
</dbReference>
<dbReference type="InterPro" id="IPR001584">
    <property type="entry name" value="Integrase_cat-core"/>
</dbReference>
<dbReference type="InterPro" id="IPR012337">
    <property type="entry name" value="RNaseH-like_sf"/>
</dbReference>
<dbReference type="InterPro" id="IPR036397">
    <property type="entry name" value="RNaseH_sf"/>
</dbReference>
<dbReference type="CDD" id="cd09274">
    <property type="entry name" value="RNase_HI_RT_Ty3"/>
    <property type="match status" value="1"/>
</dbReference>
<dbReference type="VEuPathDB" id="MicrosporidiaDB:HERIO_1209"/>
<keyword evidence="1" id="KW-0808">Transferase</keyword>
<evidence type="ECO:0000313" key="9">
    <source>
        <dbReference type="Proteomes" id="UP000192501"/>
    </source>
</evidence>
<sequence length="257" mass="29950">MRHPFILTTDASDIVIGSILSQKINGEEKMIAYFSKMHSAAQKNYSTTEQELLAVVKSVEHFSHYLLCQKFILNTDHKSLIYLLKNPSKNQRLFRWALALQEFNFEIMHVKGIENFSDLLSRGFSNITVNAIKGKRGIIMPRTWEIRNILANTHHKTAHGNKDTMKYLITKLYWWPTLNKDVNAYVRDCSMCQQEVRRRSQEYLVPLKSRHINDIWEIDLIELPESLDGSKYVLTGIDVYSKFGFIHPIIDKSSEEI</sequence>
<evidence type="ECO:0000313" key="8">
    <source>
        <dbReference type="EMBL" id="ORD98408.1"/>
    </source>
</evidence>